<dbReference type="PANTHER" id="PTHR30154:SF0">
    <property type="entry name" value="LEUCINE-RESPONSIVE REGULATORY PROTEIN"/>
    <property type="match status" value="1"/>
</dbReference>
<dbReference type="PROSITE" id="PS00519">
    <property type="entry name" value="HTH_ASNC_1"/>
    <property type="match status" value="1"/>
</dbReference>
<evidence type="ECO:0000256" key="4">
    <source>
        <dbReference type="ARBA" id="ARBA00023163"/>
    </source>
</evidence>
<dbReference type="GO" id="GO:0043565">
    <property type="term" value="F:sequence-specific DNA binding"/>
    <property type="evidence" value="ECO:0007669"/>
    <property type="project" value="InterPro"/>
</dbReference>
<keyword evidence="2" id="KW-0238">DNA-binding</keyword>
<dbReference type="Gene3D" id="1.10.10.10">
    <property type="entry name" value="Winged helix-like DNA-binding domain superfamily/Winged helix DNA-binding domain"/>
    <property type="match status" value="1"/>
</dbReference>
<keyword evidence="1" id="KW-0805">Transcription regulation</keyword>
<evidence type="ECO:0000256" key="2">
    <source>
        <dbReference type="ARBA" id="ARBA00023125"/>
    </source>
</evidence>
<dbReference type="InterPro" id="IPR000485">
    <property type="entry name" value="AsnC-type_HTH_dom"/>
</dbReference>
<dbReference type="InterPro" id="IPR011008">
    <property type="entry name" value="Dimeric_a/b-barrel"/>
</dbReference>
<dbReference type="InterPro" id="IPR036388">
    <property type="entry name" value="WH-like_DNA-bd_sf"/>
</dbReference>
<dbReference type="OrthoDB" id="9813313at2"/>
<dbReference type="PROSITE" id="PS50956">
    <property type="entry name" value="HTH_ASNC_2"/>
    <property type="match status" value="1"/>
</dbReference>
<dbReference type="SMART" id="SM00344">
    <property type="entry name" value="HTH_ASNC"/>
    <property type="match status" value="1"/>
</dbReference>
<keyword evidence="4" id="KW-0804">Transcription</keyword>
<accession>A0A5M6ID97</accession>
<dbReference type="CDD" id="cd00090">
    <property type="entry name" value="HTH_ARSR"/>
    <property type="match status" value="1"/>
</dbReference>
<dbReference type="PRINTS" id="PR00033">
    <property type="entry name" value="HTHASNC"/>
</dbReference>
<dbReference type="SUPFAM" id="SSF54909">
    <property type="entry name" value="Dimeric alpha+beta barrel"/>
    <property type="match status" value="1"/>
</dbReference>
<dbReference type="EMBL" id="VWPJ01000005">
    <property type="protein sequence ID" value="KAA5606251.1"/>
    <property type="molecule type" value="Genomic_DNA"/>
</dbReference>
<dbReference type="InterPro" id="IPR019885">
    <property type="entry name" value="Tscrpt_reg_HTH_AsnC-type_CS"/>
</dbReference>
<sequence length="162" mass="17864">MTRTLDRIDRRILAELQADARLTLVDVARRVGLSKTPCLDRVRRLAETGYITGYTAVLDPDRLGVGHLAFVQVTLGATTSEALATFNRAVTAIPEIQGCYMIAGGFDYLLKVRTADVRAFRVLLGDRIATLPHLVQTSSFVVMETVKDSLTVPIEDVFTDRP</sequence>
<evidence type="ECO:0000256" key="3">
    <source>
        <dbReference type="ARBA" id="ARBA00023159"/>
    </source>
</evidence>
<dbReference type="Pfam" id="PF01037">
    <property type="entry name" value="AsnC_trans_reg"/>
    <property type="match status" value="1"/>
</dbReference>
<protein>
    <submittedName>
        <fullName evidence="6">Winged helix-turn-helix transcriptional regulator</fullName>
    </submittedName>
</protein>
<dbReference type="InterPro" id="IPR036390">
    <property type="entry name" value="WH_DNA-bd_sf"/>
</dbReference>
<dbReference type="GO" id="GO:0043201">
    <property type="term" value="P:response to L-leucine"/>
    <property type="evidence" value="ECO:0007669"/>
    <property type="project" value="TreeGrafter"/>
</dbReference>
<dbReference type="RefSeq" id="WP_150061773.1">
    <property type="nucleotide sequence ID" value="NZ_JACHII010000007.1"/>
</dbReference>
<evidence type="ECO:0000256" key="1">
    <source>
        <dbReference type="ARBA" id="ARBA00023015"/>
    </source>
</evidence>
<dbReference type="InterPro" id="IPR019888">
    <property type="entry name" value="Tscrpt_reg_AsnC-like"/>
</dbReference>
<feature type="domain" description="HTH asnC-type" evidence="5">
    <location>
        <begin position="5"/>
        <end position="66"/>
    </location>
</feature>
<comment type="caution">
    <text evidence="6">The sequence shown here is derived from an EMBL/GenBank/DDBJ whole genome shotgun (WGS) entry which is preliminary data.</text>
</comment>
<proteinExistence type="predicted"/>
<dbReference type="GO" id="GO:0005829">
    <property type="term" value="C:cytosol"/>
    <property type="evidence" value="ECO:0007669"/>
    <property type="project" value="TreeGrafter"/>
</dbReference>
<dbReference type="PANTHER" id="PTHR30154">
    <property type="entry name" value="LEUCINE-RESPONSIVE REGULATORY PROTEIN"/>
    <property type="match status" value="1"/>
</dbReference>
<dbReference type="GO" id="GO:0006524">
    <property type="term" value="P:alanine catabolic process"/>
    <property type="evidence" value="ECO:0007669"/>
    <property type="project" value="TreeGrafter"/>
</dbReference>
<reference evidence="6 7" key="1">
    <citation type="submission" date="2019-09" db="EMBL/GenBank/DDBJ databases">
        <title>Genome sequence of Roseospira marina, one of the more divergent members of the non-sulfur purple photosynthetic bacterial family, the Rhodospirillaceae.</title>
        <authorList>
            <person name="Meyer T."/>
            <person name="Kyndt J."/>
        </authorList>
    </citation>
    <scope>NUCLEOTIDE SEQUENCE [LARGE SCALE GENOMIC DNA]</scope>
    <source>
        <strain evidence="6 7">DSM 15113</strain>
    </source>
</reference>
<dbReference type="SUPFAM" id="SSF46785">
    <property type="entry name" value="Winged helix' DNA-binding domain"/>
    <property type="match status" value="1"/>
</dbReference>
<gene>
    <name evidence="6" type="ORF">F1188_07475</name>
</gene>
<evidence type="ECO:0000313" key="7">
    <source>
        <dbReference type="Proteomes" id="UP000324065"/>
    </source>
</evidence>
<keyword evidence="3" id="KW-0010">Activator</keyword>
<dbReference type="InterPro" id="IPR011991">
    <property type="entry name" value="ArsR-like_HTH"/>
</dbReference>
<dbReference type="GO" id="GO:0006355">
    <property type="term" value="P:regulation of DNA-templated transcription"/>
    <property type="evidence" value="ECO:0007669"/>
    <property type="project" value="UniProtKB-ARBA"/>
</dbReference>
<organism evidence="6 7">
    <name type="scientific">Roseospira marina</name>
    <dbReference type="NCBI Taxonomy" id="140057"/>
    <lineage>
        <taxon>Bacteria</taxon>
        <taxon>Pseudomonadati</taxon>
        <taxon>Pseudomonadota</taxon>
        <taxon>Alphaproteobacteria</taxon>
        <taxon>Rhodospirillales</taxon>
        <taxon>Rhodospirillaceae</taxon>
        <taxon>Roseospira</taxon>
    </lineage>
</organism>
<dbReference type="Pfam" id="PF13412">
    <property type="entry name" value="HTH_24"/>
    <property type="match status" value="1"/>
</dbReference>
<dbReference type="Gene3D" id="3.30.70.920">
    <property type="match status" value="1"/>
</dbReference>
<evidence type="ECO:0000259" key="5">
    <source>
        <dbReference type="PROSITE" id="PS50956"/>
    </source>
</evidence>
<dbReference type="Proteomes" id="UP000324065">
    <property type="component" value="Unassembled WGS sequence"/>
</dbReference>
<dbReference type="AlphaFoldDB" id="A0A5M6ID97"/>
<keyword evidence="7" id="KW-1185">Reference proteome</keyword>
<dbReference type="InterPro" id="IPR019887">
    <property type="entry name" value="Tscrpt_reg_AsnC/Lrp_C"/>
</dbReference>
<name>A0A5M6ID97_9PROT</name>
<evidence type="ECO:0000313" key="6">
    <source>
        <dbReference type="EMBL" id="KAA5606251.1"/>
    </source>
</evidence>